<keyword evidence="7" id="KW-1185">Reference proteome</keyword>
<dbReference type="PANTHER" id="PTHR46847">
    <property type="entry name" value="D-ALLOSE-BINDING PERIPLASMIC PROTEIN-RELATED"/>
    <property type="match status" value="1"/>
</dbReference>
<dbReference type="SUPFAM" id="SSF53822">
    <property type="entry name" value="Periplasmic binding protein-like I"/>
    <property type="match status" value="1"/>
</dbReference>
<dbReference type="CDD" id="cd01536">
    <property type="entry name" value="PBP1_ABC_sugar_binding-like"/>
    <property type="match status" value="1"/>
</dbReference>
<gene>
    <name evidence="6" type="ORF">ACFQRL_09340</name>
</gene>
<evidence type="ECO:0000313" key="7">
    <source>
        <dbReference type="Proteomes" id="UP001596507"/>
    </source>
</evidence>
<dbReference type="PROSITE" id="PS51257">
    <property type="entry name" value="PROKAR_LIPOPROTEIN"/>
    <property type="match status" value="1"/>
</dbReference>
<evidence type="ECO:0000256" key="3">
    <source>
        <dbReference type="ARBA" id="ARBA00022729"/>
    </source>
</evidence>
<evidence type="ECO:0000313" key="6">
    <source>
        <dbReference type="EMBL" id="MFC7269160.1"/>
    </source>
</evidence>
<feature type="chain" id="PRO_5047108067" evidence="4">
    <location>
        <begin position="31"/>
        <end position="331"/>
    </location>
</feature>
<keyword evidence="3 4" id="KW-0732">Signal</keyword>
<sequence>MRTIPIRGAAVVAAAVATALMLGGCSGTTANEPDAASTTGESKGALAMSFGGLDVPIWNDELVYMKELVEEAGYEFLSDDPQWDVQKQIADWQAWIQRGDVKAIMGFPVQADAIIPVTAEAIAAGIPVVGYANTWEGTTGSLSSDYHADGYTLGQAAAEWINENMAGETDVPVVIMGEQVSDRNRGIVEGMRDALNELVDGGVSLAEIDAQTRDEGYSTAQSQMVAEPDTKVWLSPTDGVLLGAYQAVMDSGVAADDPAYAFGALDATDETLDVIKLPDTVWRFGYAITAREIAEANVTLLLQAANGETVDDIVLTYNPVDASNADDFYSE</sequence>
<comment type="caution">
    <text evidence="6">The sequence shown here is derived from an EMBL/GenBank/DDBJ whole genome shotgun (WGS) entry which is preliminary data.</text>
</comment>
<dbReference type="InterPro" id="IPR028082">
    <property type="entry name" value="Peripla_BP_I"/>
</dbReference>
<feature type="domain" description="Periplasmic binding protein" evidence="5">
    <location>
        <begin position="56"/>
        <end position="308"/>
    </location>
</feature>
<accession>A0ABW2HDH3</accession>
<feature type="signal peptide" evidence="4">
    <location>
        <begin position="1"/>
        <end position="30"/>
    </location>
</feature>
<dbReference type="Gene3D" id="3.40.50.2300">
    <property type="match status" value="2"/>
</dbReference>
<dbReference type="Pfam" id="PF13407">
    <property type="entry name" value="Peripla_BP_4"/>
    <property type="match status" value="1"/>
</dbReference>
<evidence type="ECO:0000259" key="5">
    <source>
        <dbReference type="Pfam" id="PF13407"/>
    </source>
</evidence>
<dbReference type="EMBL" id="JBHTBE010000002">
    <property type="protein sequence ID" value="MFC7269160.1"/>
    <property type="molecule type" value="Genomic_DNA"/>
</dbReference>
<comment type="subcellular location">
    <subcellularLocation>
        <location evidence="1">Cell envelope</location>
    </subcellularLocation>
</comment>
<evidence type="ECO:0000256" key="4">
    <source>
        <dbReference type="SAM" id="SignalP"/>
    </source>
</evidence>
<proteinExistence type="inferred from homology"/>
<dbReference type="RefSeq" id="WP_262874088.1">
    <property type="nucleotide sequence ID" value="NZ_BAABKW010000012.1"/>
</dbReference>
<dbReference type="PANTHER" id="PTHR46847:SF1">
    <property type="entry name" value="D-ALLOSE-BINDING PERIPLASMIC PROTEIN-RELATED"/>
    <property type="match status" value="1"/>
</dbReference>
<reference evidence="7" key="1">
    <citation type="journal article" date="2019" name="Int. J. Syst. Evol. Microbiol.">
        <title>The Global Catalogue of Microorganisms (GCM) 10K type strain sequencing project: providing services to taxonomists for standard genome sequencing and annotation.</title>
        <authorList>
            <consortium name="The Broad Institute Genomics Platform"/>
            <consortium name="The Broad Institute Genome Sequencing Center for Infectious Disease"/>
            <person name="Wu L."/>
            <person name="Ma J."/>
        </authorList>
    </citation>
    <scope>NUCLEOTIDE SEQUENCE [LARGE SCALE GENOMIC DNA]</scope>
    <source>
        <strain evidence="7">CGMCC 1.15772</strain>
    </source>
</reference>
<name>A0ABW2HDH3_9MICO</name>
<organism evidence="6 7">
    <name type="scientific">Microbacterium fluvii</name>
    <dbReference type="NCBI Taxonomy" id="415215"/>
    <lineage>
        <taxon>Bacteria</taxon>
        <taxon>Bacillati</taxon>
        <taxon>Actinomycetota</taxon>
        <taxon>Actinomycetes</taxon>
        <taxon>Micrococcales</taxon>
        <taxon>Microbacteriaceae</taxon>
        <taxon>Microbacterium</taxon>
    </lineage>
</organism>
<evidence type="ECO:0000256" key="1">
    <source>
        <dbReference type="ARBA" id="ARBA00004196"/>
    </source>
</evidence>
<protein>
    <submittedName>
        <fullName evidence="6">Sugar ABC transporter substrate-binding protein</fullName>
    </submittedName>
</protein>
<evidence type="ECO:0000256" key="2">
    <source>
        <dbReference type="ARBA" id="ARBA00007639"/>
    </source>
</evidence>
<dbReference type="Proteomes" id="UP001596507">
    <property type="component" value="Unassembled WGS sequence"/>
</dbReference>
<comment type="similarity">
    <text evidence="2">Belongs to the bacterial solute-binding protein 2 family.</text>
</comment>
<dbReference type="InterPro" id="IPR025997">
    <property type="entry name" value="SBP_2_dom"/>
</dbReference>